<evidence type="ECO:0000313" key="2">
    <source>
        <dbReference type="EMBL" id="BBX34287.1"/>
    </source>
</evidence>
<protein>
    <recommendedName>
        <fullName evidence="1">DUF5642 domain-containing protein</fullName>
    </recommendedName>
</protein>
<proteinExistence type="predicted"/>
<dbReference type="InterPro" id="IPR041313">
    <property type="entry name" value="DUF5642"/>
</dbReference>
<accession>A0ABM7HUL6</accession>
<sequence length="162" mass="16942">MLNEQQAANADDVASVGMLVTVDPPACVALMKPVNVAAGTESAALRAYGPQEEQISIGAMRSNRPLQADVPSAGCDRISFEGTDSRARGTVDRLPAPKIDGATTAAVRVEQDGAPEVADYVYYAIDGDQTFVSVHARVDVSSGSQEMYADLLVKSVAAVRGE</sequence>
<evidence type="ECO:0000313" key="3">
    <source>
        <dbReference type="Proteomes" id="UP000465622"/>
    </source>
</evidence>
<name>A0ABM7HUL6_MYCME</name>
<gene>
    <name evidence="2" type="ORF">MMAGJ_35690</name>
</gene>
<dbReference type="Pfam" id="PF18702">
    <property type="entry name" value="DUF5642"/>
    <property type="match status" value="1"/>
</dbReference>
<evidence type="ECO:0000259" key="1">
    <source>
        <dbReference type="Pfam" id="PF18702"/>
    </source>
</evidence>
<organism evidence="2 3">
    <name type="scientific">Mycolicibacterium mageritense</name>
    <name type="common">Mycobacterium mageritense</name>
    <dbReference type="NCBI Taxonomy" id="53462"/>
    <lineage>
        <taxon>Bacteria</taxon>
        <taxon>Bacillati</taxon>
        <taxon>Actinomycetota</taxon>
        <taxon>Actinomycetes</taxon>
        <taxon>Mycobacteriales</taxon>
        <taxon>Mycobacteriaceae</taxon>
        <taxon>Mycolicibacterium</taxon>
    </lineage>
</organism>
<dbReference type="EMBL" id="AP022567">
    <property type="protein sequence ID" value="BBX34287.1"/>
    <property type="molecule type" value="Genomic_DNA"/>
</dbReference>
<keyword evidence="3" id="KW-1185">Reference proteome</keyword>
<dbReference type="Proteomes" id="UP000465622">
    <property type="component" value="Chromosome"/>
</dbReference>
<feature type="domain" description="DUF5642" evidence="1">
    <location>
        <begin position="17"/>
        <end position="160"/>
    </location>
</feature>
<reference evidence="2 3" key="1">
    <citation type="journal article" date="2019" name="Emerg. Microbes Infect.">
        <title>Comprehensive subspecies identification of 175 nontuberculous mycobacteria species based on 7547 genomic profiles.</title>
        <authorList>
            <person name="Matsumoto Y."/>
            <person name="Kinjo T."/>
            <person name="Motooka D."/>
            <person name="Nabeya D."/>
            <person name="Jung N."/>
            <person name="Uechi K."/>
            <person name="Horii T."/>
            <person name="Iida T."/>
            <person name="Fujita J."/>
            <person name="Nakamura S."/>
        </authorList>
    </citation>
    <scope>NUCLEOTIDE SEQUENCE [LARGE SCALE GENOMIC DNA]</scope>
    <source>
        <strain evidence="2 3">JCM 12375</strain>
    </source>
</reference>